<dbReference type="AlphaFoldDB" id="A0A917DCH3"/>
<dbReference type="Gene3D" id="1.20.5.1070">
    <property type="entry name" value="Head and neck region of the ectodomain of NDV fusion glycoprotein"/>
    <property type="match status" value="1"/>
</dbReference>
<evidence type="ECO:0000313" key="2">
    <source>
        <dbReference type="EMBL" id="GGD25846.1"/>
    </source>
</evidence>
<reference evidence="2" key="1">
    <citation type="journal article" date="2014" name="Int. J. Syst. Evol. Microbiol.">
        <title>Complete genome sequence of Corynebacterium casei LMG S-19264T (=DSM 44701T), isolated from a smear-ripened cheese.</title>
        <authorList>
            <consortium name="US DOE Joint Genome Institute (JGI-PGF)"/>
            <person name="Walter F."/>
            <person name="Albersmeier A."/>
            <person name="Kalinowski J."/>
            <person name="Ruckert C."/>
        </authorList>
    </citation>
    <scope>NUCLEOTIDE SEQUENCE</scope>
    <source>
        <strain evidence="2">CGMCC 1.15493</strain>
    </source>
</reference>
<dbReference type="Proteomes" id="UP000613160">
    <property type="component" value="Unassembled WGS sequence"/>
</dbReference>
<proteinExistence type="predicted"/>
<keyword evidence="3" id="KW-1185">Reference proteome</keyword>
<keyword evidence="1" id="KW-0175">Coiled coil</keyword>
<evidence type="ECO:0000256" key="1">
    <source>
        <dbReference type="SAM" id="Coils"/>
    </source>
</evidence>
<gene>
    <name evidence="2" type="ORF">GCM10011335_31040</name>
</gene>
<comment type="caution">
    <text evidence="2">The sequence shown here is derived from an EMBL/GenBank/DDBJ whole genome shotgun (WGS) entry which is preliminary data.</text>
</comment>
<reference evidence="2" key="2">
    <citation type="submission" date="2020-09" db="EMBL/GenBank/DDBJ databases">
        <authorList>
            <person name="Sun Q."/>
            <person name="Zhou Y."/>
        </authorList>
    </citation>
    <scope>NUCLEOTIDE SEQUENCE</scope>
    <source>
        <strain evidence="2">CGMCC 1.15493</strain>
    </source>
</reference>
<accession>A0A917DCH3</accession>
<evidence type="ECO:0000313" key="3">
    <source>
        <dbReference type="Proteomes" id="UP000613160"/>
    </source>
</evidence>
<dbReference type="EMBL" id="BMJJ01000007">
    <property type="protein sequence ID" value="GGD25846.1"/>
    <property type="molecule type" value="Genomic_DNA"/>
</dbReference>
<organism evidence="2 3">
    <name type="scientific">Aureimonas glaciei</name>
    <dbReference type="NCBI Taxonomy" id="1776957"/>
    <lineage>
        <taxon>Bacteria</taxon>
        <taxon>Pseudomonadati</taxon>
        <taxon>Pseudomonadota</taxon>
        <taxon>Alphaproteobacteria</taxon>
        <taxon>Hyphomicrobiales</taxon>
        <taxon>Aurantimonadaceae</taxon>
        <taxon>Aureimonas</taxon>
    </lineage>
</organism>
<protein>
    <submittedName>
        <fullName evidence="2">Uncharacterized protein</fullName>
    </submittedName>
</protein>
<name>A0A917DCH3_9HYPH</name>
<sequence length="77" mass="8767">MTGEGGAIVSDTPDNPVLAMLRRMDIKLDRGLEEIDGVKVRLTAVEENLAGVHRRIDRLDERVQRIERRFELTDATH</sequence>
<feature type="coiled-coil region" evidence="1">
    <location>
        <begin position="42"/>
        <end position="76"/>
    </location>
</feature>